<evidence type="ECO:0000256" key="1">
    <source>
        <dbReference type="SAM" id="MobiDB-lite"/>
    </source>
</evidence>
<feature type="region of interest" description="Disordered" evidence="1">
    <location>
        <begin position="1"/>
        <end position="76"/>
    </location>
</feature>
<dbReference type="EMBL" id="OX459952">
    <property type="protein sequence ID" value="CAI9158284.1"/>
    <property type="molecule type" value="Genomic_DNA"/>
</dbReference>
<evidence type="ECO:0000313" key="2">
    <source>
        <dbReference type="EMBL" id="CAI9158284.1"/>
    </source>
</evidence>
<gene>
    <name evidence="2" type="ORF">MRATA1EN1_LOCUS7246</name>
</gene>
<proteinExistence type="predicted"/>
<dbReference type="Proteomes" id="UP001176941">
    <property type="component" value="Chromosome 16"/>
</dbReference>
<reference evidence="2" key="1">
    <citation type="submission" date="2023-04" db="EMBL/GenBank/DDBJ databases">
        <authorList>
            <consortium name="ELIXIR-Norway"/>
        </authorList>
    </citation>
    <scope>NUCLEOTIDE SEQUENCE [LARGE SCALE GENOMIC DNA]</scope>
</reference>
<protein>
    <submittedName>
        <fullName evidence="2">Uncharacterized protein</fullName>
    </submittedName>
</protein>
<feature type="compositionally biased region" description="Low complexity" evidence="1">
    <location>
        <begin position="8"/>
        <end position="18"/>
    </location>
</feature>
<sequence length="108" mass="10941">MACPAPPSSGLSVDPSSSRKSFGPTPTPLPSWGLPGDASTPHNLSLTFPGPPDCTSGNPESAAHGQTPPPSPQCTPYPVRLGTPCGSGRELKLGVGWGREGTGRLILV</sequence>
<accession>A0ABN8Y9R1</accession>
<evidence type="ECO:0000313" key="3">
    <source>
        <dbReference type="Proteomes" id="UP001176941"/>
    </source>
</evidence>
<organism evidence="2 3">
    <name type="scientific">Rangifer tarandus platyrhynchus</name>
    <name type="common">Svalbard reindeer</name>
    <dbReference type="NCBI Taxonomy" id="3082113"/>
    <lineage>
        <taxon>Eukaryota</taxon>
        <taxon>Metazoa</taxon>
        <taxon>Chordata</taxon>
        <taxon>Craniata</taxon>
        <taxon>Vertebrata</taxon>
        <taxon>Euteleostomi</taxon>
        <taxon>Mammalia</taxon>
        <taxon>Eutheria</taxon>
        <taxon>Laurasiatheria</taxon>
        <taxon>Artiodactyla</taxon>
        <taxon>Ruminantia</taxon>
        <taxon>Pecora</taxon>
        <taxon>Cervidae</taxon>
        <taxon>Odocoileinae</taxon>
        <taxon>Rangifer</taxon>
    </lineage>
</organism>
<keyword evidence="3" id="KW-1185">Reference proteome</keyword>
<name>A0ABN8Y9R1_RANTA</name>